<name>A0A845HER3_9BURK</name>
<gene>
    <name evidence="1" type="ORF">GTP81_01525</name>
</gene>
<reference evidence="1 2" key="1">
    <citation type="submission" date="2019-12" db="EMBL/GenBank/DDBJ databases">
        <title>Novel species isolated from a subtropical stream in China.</title>
        <authorList>
            <person name="Lu H."/>
        </authorList>
    </citation>
    <scope>NUCLEOTIDE SEQUENCE [LARGE SCALE GENOMIC DNA]</scope>
    <source>
        <strain evidence="1 2">FT107W</strain>
    </source>
</reference>
<evidence type="ECO:0000313" key="2">
    <source>
        <dbReference type="Proteomes" id="UP000484875"/>
    </source>
</evidence>
<dbReference type="AlphaFoldDB" id="A0A845HER3"/>
<keyword evidence="2" id="KW-1185">Reference proteome</keyword>
<sequence>MSSNRTAEDGGKRILAHLEHGPKTAAKTPRASGWSVDGWTVGLGLLVVTMCTVAWLVHDNTLSPDSYARNRSSVNTRTYQQPTERQMAAAAPAGQAAAIVNEPVPKEPATKPFTAIEALAAASVARPPVHTANAAARAETSHAAGAPHRPAVAASTAAAHSTAPHVAAAASPSAIGDTDVALLTALVAHSGKPALALPERSRDVVERQDGDSTAQLLARCKQLGLIEGMLCRSRICSGRWDADLACNAPSH</sequence>
<comment type="caution">
    <text evidence="1">The sequence shown here is derived from an EMBL/GenBank/DDBJ whole genome shotgun (WGS) entry which is preliminary data.</text>
</comment>
<dbReference type="RefSeq" id="WP_161088268.1">
    <property type="nucleotide sequence ID" value="NZ_WWCV01000002.1"/>
</dbReference>
<proteinExistence type="predicted"/>
<organism evidence="1 2">
    <name type="scientific">Duganella vulcania</name>
    <dbReference type="NCBI Taxonomy" id="2692166"/>
    <lineage>
        <taxon>Bacteria</taxon>
        <taxon>Pseudomonadati</taxon>
        <taxon>Pseudomonadota</taxon>
        <taxon>Betaproteobacteria</taxon>
        <taxon>Burkholderiales</taxon>
        <taxon>Oxalobacteraceae</taxon>
        <taxon>Telluria group</taxon>
        <taxon>Duganella</taxon>
    </lineage>
</organism>
<accession>A0A845HER3</accession>
<evidence type="ECO:0000313" key="1">
    <source>
        <dbReference type="EMBL" id="MYN15424.1"/>
    </source>
</evidence>
<protein>
    <submittedName>
        <fullName evidence="1">Uncharacterized protein</fullName>
    </submittedName>
</protein>
<dbReference type="EMBL" id="WWCV01000002">
    <property type="protein sequence ID" value="MYN15424.1"/>
    <property type="molecule type" value="Genomic_DNA"/>
</dbReference>
<dbReference type="Proteomes" id="UP000484875">
    <property type="component" value="Unassembled WGS sequence"/>
</dbReference>